<name>A0A1G7WQE7_9BURK</name>
<evidence type="ECO:0000313" key="2">
    <source>
        <dbReference type="EMBL" id="SDG74181.1"/>
    </source>
</evidence>
<sequence>MGMNSASPHAGNTTVATEALLVSITSVKDVAWYQFETEQGSIFSREDKWPLRHVERDDVWLLEGNFCEDDMAGAEFLVRTGRLATPTGSLLVPYLTRHCFPIGLNLANWLWHRYGKNLGVILEEGLPRSTNSAKAPFFPDDLRARIARQWMLRLQLVREINRFASVQVSRPLATRIFDAYGPVSFDKVAADPYRLTGLMGFECADCIAKSSFGLLRNDPRRLGALVLKTVERAPGQEGIKRDLIAQDIGKTCDADEQTASVAIDTALSRGLVLVDADGRLVVREISLAHQYLKSFLSGSLSNRLSESTRSGRRKCRVHFAESETHTGMAKMRQLFLRLKSRNLPLAIATSECIEARQTALRLEHEVINISSLHKAVLAFDGPGTVVIDRAEELSVVQLASVLARLGQVRTLILLCCPFQPNERSRYSYLLDLSNPCSASNLQGDMFVDQHALCEQPICAKSAQRRIEALPFNASSPARGLSTININDSDMIAVATGAFERLRGQGTCLMLAPTTSHVIKLNETLLKRRSTRSDERDLDLHVGDPVRFDRTSPASPAPLKQIGFVHQILSPPVRMDGGFEGASKLISYLIKIRDDLYGVNQHELSDLSTNFAATIEQLPGAYPASLVAVLTHQVANDANWVFRACMHSSVRLIAIGSTEVLDTFLSTLRLVRTVVTLPILETDKALAKGAEHGLLS</sequence>
<proteinExistence type="predicted"/>
<protein>
    <submittedName>
        <fullName evidence="2">Helix-hairpin-helix containing domain-containing protein</fullName>
    </submittedName>
</protein>
<dbReference type="Proteomes" id="UP000199706">
    <property type="component" value="Unassembled WGS sequence"/>
</dbReference>
<dbReference type="InterPro" id="IPR029493">
    <property type="entry name" value="RecD2-like_HHH"/>
</dbReference>
<dbReference type="RefSeq" id="WP_090684870.1">
    <property type="nucleotide sequence ID" value="NZ_FNCJ01000005.1"/>
</dbReference>
<evidence type="ECO:0000313" key="3">
    <source>
        <dbReference type="Proteomes" id="UP000199706"/>
    </source>
</evidence>
<evidence type="ECO:0000259" key="1">
    <source>
        <dbReference type="Pfam" id="PF14490"/>
    </source>
</evidence>
<dbReference type="AlphaFoldDB" id="A0A1G7WQE7"/>
<dbReference type="EMBL" id="FNCJ01000005">
    <property type="protein sequence ID" value="SDG74181.1"/>
    <property type="molecule type" value="Genomic_DNA"/>
</dbReference>
<feature type="domain" description="ATP-dependent RecD2 DNA helicase-like helix-hairpin-helix" evidence="1">
    <location>
        <begin position="161"/>
        <end position="238"/>
    </location>
</feature>
<dbReference type="OrthoDB" id="9763659at2"/>
<gene>
    <name evidence="2" type="ORF">SAMN05216466_1055</name>
</gene>
<dbReference type="Pfam" id="PF14490">
    <property type="entry name" value="HHH_RecD2"/>
    <property type="match status" value="1"/>
</dbReference>
<organism evidence="2 3">
    <name type="scientific">Paraburkholderia phenazinium</name>
    <dbReference type="NCBI Taxonomy" id="60549"/>
    <lineage>
        <taxon>Bacteria</taxon>
        <taxon>Pseudomonadati</taxon>
        <taxon>Pseudomonadota</taxon>
        <taxon>Betaproteobacteria</taxon>
        <taxon>Burkholderiales</taxon>
        <taxon>Burkholderiaceae</taxon>
        <taxon>Paraburkholderia</taxon>
    </lineage>
</organism>
<accession>A0A1G7WQE7</accession>
<reference evidence="2 3" key="1">
    <citation type="submission" date="2016-10" db="EMBL/GenBank/DDBJ databases">
        <authorList>
            <person name="de Groot N.N."/>
        </authorList>
    </citation>
    <scope>NUCLEOTIDE SEQUENCE [LARGE SCALE GENOMIC DNA]</scope>
    <source>
        <strain evidence="2 3">LMG 2247</strain>
    </source>
</reference>